<dbReference type="RefSeq" id="WP_242162739.1">
    <property type="nucleotide sequence ID" value="NZ_JAJMLW010000001.1"/>
</dbReference>
<organism evidence="3 4">
    <name type="scientific">Adlercreutzia faecimuris</name>
    <dbReference type="NCBI Taxonomy" id="2897341"/>
    <lineage>
        <taxon>Bacteria</taxon>
        <taxon>Bacillati</taxon>
        <taxon>Actinomycetota</taxon>
        <taxon>Coriobacteriia</taxon>
        <taxon>Eggerthellales</taxon>
        <taxon>Eggerthellaceae</taxon>
        <taxon>Adlercreutzia</taxon>
    </lineage>
</organism>
<gene>
    <name evidence="3" type="ORF">LPT13_01330</name>
</gene>
<name>A0ABS9WDQ2_9ACTN</name>
<reference evidence="3" key="1">
    <citation type="submission" date="2021-11" db="EMBL/GenBank/DDBJ databases">
        <title>A Novel Adlercreutzia Species, isolated from a Allomyrina dichotoma larva feces.</title>
        <authorList>
            <person name="Suh M.K."/>
        </authorList>
    </citation>
    <scope>NUCLEOTIDE SEQUENCE</scope>
    <source>
        <strain evidence="3">JBNU-10</strain>
    </source>
</reference>
<comment type="caution">
    <text evidence="3">The sequence shown here is derived from an EMBL/GenBank/DDBJ whole genome shotgun (WGS) entry which is preliminary data.</text>
</comment>
<proteinExistence type="predicted"/>
<evidence type="ECO:0000313" key="3">
    <source>
        <dbReference type="EMBL" id="MCI2240996.1"/>
    </source>
</evidence>
<keyword evidence="4" id="KW-1185">Reference proteome</keyword>
<dbReference type="Proteomes" id="UP001430755">
    <property type="component" value="Unassembled WGS sequence"/>
</dbReference>
<evidence type="ECO:0008006" key="5">
    <source>
        <dbReference type="Google" id="ProtNLM"/>
    </source>
</evidence>
<sequence>MPRGFADHSVRRRTSSDRAVWAGAAFVVEALILLAFLAGCLAVFMQLFGDASETGRQNVRLERAVEAASNRAEQFAANPLAGDVTPGEGGAYVSRDDAGDGLVVECSIVPEPLEAGMLYRATIVVTDGGEAVYDLATARYVPASDGASAGSAPGANAGTAAAGGATTGAAQGGGANG</sequence>
<protein>
    <recommendedName>
        <fullName evidence="5">Pilus assembly protein</fullName>
    </recommendedName>
</protein>
<keyword evidence="2" id="KW-1133">Transmembrane helix</keyword>
<feature type="transmembrane region" description="Helical" evidence="2">
    <location>
        <begin position="20"/>
        <end position="48"/>
    </location>
</feature>
<keyword evidence="2" id="KW-0472">Membrane</keyword>
<dbReference type="EMBL" id="JAJMLW010000001">
    <property type="protein sequence ID" value="MCI2240996.1"/>
    <property type="molecule type" value="Genomic_DNA"/>
</dbReference>
<accession>A0ABS9WDQ2</accession>
<feature type="compositionally biased region" description="Low complexity" evidence="1">
    <location>
        <begin position="146"/>
        <end position="169"/>
    </location>
</feature>
<evidence type="ECO:0000256" key="1">
    <source>
        <dbReference type="SAM" id="MobiDB-lite"/>
    </source>
</evidence>
<evidence type="ECO:0000256" key="2">
    <source>
        <dbReference type="SAM" id="Phobius"/>
    </source>
</evidence>
<keyword evidence="2" id="KW-0812">Transmembrane</keyword>
<feature type="region of interest" description="Disordered" evidence="1">
    <location>
        <begin position="146"/>
        <end position="177"/>
    </location>
</feature>
<evidence type="ECO:0000313" key="4">
    <source>
        <dbReference type="Proteomes" id="UP001430755"/>
    </source>
</evidence>